<dbReference type="InterPro" id="IPR000182">
    <property type="entry name" value="GNAT_dom"/>
</dbReference>
<dbReference type="EMBL" id="OBQC01000006">
    <property type="protein sequence ID" value="SOC39934.1"/>
    <property type="molecule type" value="Genomic_DNA"/>
</dbReference>
<sequence length="268" mass="30492">MINVVNIELAQKLEQAEIDLLTSRLSAIQNIEGNPMGIELQTFGTATAFLAKNIPGPSFNTVKGLRAGEEHYIEKILKFYDQHDIPIQFELTPAHISKELLTYLNKLGFYQIDFHTTLYKQLFEESHEDTPNITIRKLKENEFELFGEIYTKGFQMPDFLTSGVARNNRVLYSNPNWTFYLALINERPVGIGVLFSKNKIATLAAATTLPYERNQGIQSALIKKRMMEAYENDNELLVGQARFGSVSQNNMERAGMKIAYTKAIWVKG</sequence>
<protein>
    <recommendedName>
        <fullName evidence="1">N-acetyltransferase domain-containing protein</fullName>
    </recommendedName>
</protein>
<dbReference type="SUPFAM" id="SSF55729">
    <property type="entry name" value="Acyl-CoA N-acyltransferases (Nat)"/>
    <property type="match status" value="1"/>
</dbReference>
<reference evidence="3" key="1">
    <citation type="submission" date="2017-08" db="EMBL/GenBank/DDBJ databases">
        <authorList>
            <person name="Varghese N."/>
            <person name="Submissions S."/>
        </authorList>
    </citation>
    <scope>NUCLEOTIDE SEQUENCE [LARGE SCALE GENOMIC DNA]</scope>
    <source>
        <strain evidence="3">JC23</strain>
    </source>
</reference>
<organism evidence="2 3">
    <name type="scientific">Ureibacillus acetophenoni</name>
    <dbReference type="NCBI Taxonomy" id="614649"/>
    <lineage>
        <taxon>Bacteria</taxon>
        <taxon>Bacillati</taxon>
        <taxon>Bacillota</taxon>
        <taxon>Bacilli</taxon>
        <taxon>Bacillales</taxon>
        <taxon>Caryophanaceae</taxon>
        <taxon>Ureibacillus</taxon>
    </lineage>
</organism>
<name>A0A285UDC3_9BACL</name>
<evidence type="ECO:0000259" key="1">
    <source>
        <dbReference type="PROSITE" id="PS51186"/>
    </source>
</evidence>
<dbReference type="Gene3D" id="3.40.630.30">
    <property type="match status" value="1"/>
</dbReference>
<accession>A0A285UDC3</accession>
<dbReference type="OrthoDB" id="2350893at2"/>
<gene>
    <name evidence="2" type="ORF">SAMN05877842_106195</name>
</gene>
<dbReference type="RefSeq" id="WP_097149572.1">
    <property type="nucleotide sequence ID" value="NZ_OBQC01000006.1"/>
</dbReference>
<evidence type="ECO:0000313" key="3">
    <source>
        <dbReference type="Proteomes" id="UP000219252"/>
    </source>
</evidence>
<feature type="domain" description="N-acetyltransferase" evidence="1">
    <location>
        <begin position="133"/>
        <end position="268"/>
    </location>
</feature>
<dbReference type="Proteomes" id="UP000219252">
    <property type="component" value="Unassembled WGS sequence"/>
</dbReference>
<dbReference type="PROSITE" id="PS51186">
    <property type="entry name" value="GNAT"/>
    <property type="match status" value="1"/>
</dbReference>
<dbReference type="AlphaFoldDB" id="A0A285UDC3"/>
<dbReference type="InterPro" id="IPR016181">
    <property type="entry name" value="Acyl_CoA_acyltransferase"/>
</dbReference>
<evidence type="ECO:0000313" key="2">
    <source>
        <dbReference type="EMBL" id="SOC39934.1"/>
    </source>
</evidence>
<proteinExistence type="predicted"/>
<keyword evidence="3" id="KW-1185">Reference proteome</keyword>
<dbReference type="GO" id="GO:0016747">
    <property type="term" value="F:acyltransferase activity, transferring groups other than amino-acyl groups"/>
    <property type="evidence" value="ECO:0007669"/>
    <property type="project" value="InterPro"/>
</dbReference>